<name>A0AAD8HWZ3_9APIA</name>
<gene>
    <name evidence="1" type="ORF">POM88_031215</name>
</gene>
<reference evidence="1" key="1">
    <citation type="submission" date="2023-02" db="EMBL/GenBank/DDBJ databases">
        <title>Genome of toxic invasive species Heracleum sosnowskyi carries increased number of genes despite the absence of recent whole-genome duplications.</title>
        <authorList>
            <person name="Schelkunov M."/>
            <person name="Shtratnikova V."/>
            <person name="Makarenko M."/>
            <person name="Klepikova A."/>
            <person name="Omelchenko D."/>
            <person name="Novikova G."/>
            <person name="Obukhova E."/>
            <person name="Bogdanov V."/>
            <person name="Penin A."/>
            <person name="Logacheva M."/>
        </authorList>
    </citation>
    <scope>NUCLEOTIDE SEQUENCE</scope>
    <source>
        <strain evidence="1">Hsosn_3</strain>
        <tissue evidence="1">Leaf</tissue>
    </source>
</reference>
<dbReference type="EMBL" id="JAUIZM010000007">
    <property type="protein sequence ID" value="KAK1375022.1"/>
    <property type="molecule type" value="Genomic_DNA"/>
</dbReference>
<evidence type="ECO:0000313" key="1">
    <source>
        <dbReference type="EMBL" id="KAK1375022.1"/>
    </source>
</evidence>
<keyword evidence="2" id="KW-1185">Reference proteome</keyword>
<evidence type="ECO:0000313" key="2">
    <source>
        <dbReference type="Proteomes" id="UP001237642"/>
    </source>
</evidence>
<comment type="caution">
    <text evidence="1">The sequence shown here is derived from an EMBL/GenBank/DDBJ whole genome shotgun (WGS) entry which is preliminary data.</text>
</comment>
<protein>
    <submittedName>
        <fullName evidence="1">Uncharacterized protein</fullName>
    </submittedName>
</protein>
<organism evidence="1 2">
    <name type="scientific">Heracleum sosnowskyi</name>
    <dbReference type="NCBI Taxonomy" id="360622"/>
    <lineage>
        <taxon>Eukaryota</taxon>
        <taxon>Viridiplantae</taxon>
        <taxon>Streptophyta</taxon>
        <taxon>Embryophyta</taxon>
        <taxon>Tracheophyta</taxon>
        <taxon>Spermatophyta</taxon>
        <taxon>Magnoliopsida</taxon>
        <taxon>eudicotyledons</taxon>
        <taxon>Gunneridae</taxon>
        <taxon>Pentapetalae</taxon>
        <taxon>asterids</taxon>
        <taxon>campanulids</taxon>
        <taxon>Apiales</taxon>
        <taxon>Apiaceae</taxon>
        <taxon>Apioideae</taxon>
        <taxon>apioid superclade</taxon>
        <taxon>Tordylieae</taxon>
        <taxon>Tordyliinae</taxon>
        <taxon>Heracleum</taxon>
    </lineage>
</organism>
<reference evidence="1" key="2">
    <citation type="submission" date="2023-05" db="EMBL/GenBank/DDBJ databases">
        <authorList>
            <person name="Schelkunov M.I."/>
        </authorList>
    </citation>
    <scope>NUCLEOTIDE SEQUENCE</scope>
    <source>
        <strain evidence="1">Hsosn_3</strain>
        <tissue evidence="1">Leaf</tissue>
    </source>
</reference>
<accession>A0AAD8HWZ3</accession>
<dbReference type="AlphaFoldDB" id="A0AAD8HWZ3"/>
<dbReference type="Proteomes" id="UP001237642">
    <property type="component" value="Unassembled WGS sequence"/>
</dbReference>
<proteinExistence type="predicted"/>
<sequence length="144" mass="14788">MGTILDLPQDNLSQITEFQILGSVTCPITSTLPLSGILGVAAVPVTATCLGVNNIVDYTNGLTNAFGRFSLPITGLNNGPLSLDPDQQISCTVTISFPVSGTSCQTFPSSGSLLAPAQFSSTIVNNVLGGLIAVLNLGPFQYVA</sequence>